<protein>
    <submittedName>
        <fullName evidence="2">Uncharacterized protein</fullName>
    </submittedName>
</protein>
<accession>A0A1H9KCS5</accession>
<feature type="region of interest" description="Disordered" evidence="1">
    <location>
        <begin position="116"/>
        <end position="139"/>
    </location>
</feature>
<feature type="compositionally biased region" description="Basic and acidic residues" evidence="1">
    <location>
        <begin position="130"/>
        <end position="139"/>
    </location>
</feature>
<organism evidence="2 3">
    <name type="scientific">Natrinema salaciae</name>
    <dbReference type="NCBI Taxonomy" id="1186196"/>
    <lineage>
        <taxon>Archaea</taxon>
        <taxon>Methanobacteriati</taxon>
        <taxon>Methanobacteriota</taxon>
        <taxon>Stenosarchaea group</taxon>
        <taxon>Halobacteria</taxon>
        <taxon>Halobacteriales</taxon>
        <taxon>Natrialbaceae</taxon>
        <taxon>Natrinema</taxon>
    </lineage>
</organism>
<evidence type="ECO:0000256" key="1">
    <source>
        <dbReference type="SAM" id="MobiDB-lite"/>
    </source>
</evidence>
<dbReference type="EMBL" id="FOFD01000003">
    <property type="protein sequence ID" value="SEQ96950.1"/>
    <property type="molecule type" value="Genomic_DNA"/>
</dbReference>
<dbReference type="Proteomes" id="UP000199114">
    <property type="component" value="Unassembled WGS sequence"/>
</dbReference>
<evidence type="ECO:0000313" key="2">
    <source>
        <dbReference type="EMBL" id="SEQ96950.1"/>
    </source>
</evidence>
<keyword evidence="3" id="KW-1185">Reference proteome</keyword>
<name>A0A1H9KCS5_9EURY</name>
<dbReference type="AlphaFoldDB" id="A0A1H9KCS5"/>
<evidence type="ECO:0000313" key="3">
    <source>
        <dbReference type="Proteomes" id="UP000199114"/>
    </source>
</evidence>
<dbReference type="STRING" id="1186196.SAMN04489841_2883"/>
<reference evidence="3" key="1">
    <citation type="submission" date="2016-10" db="EMBL/GenBank/DDBJ databases">
        <authorList>
            <person name="Varghese N."/>
            <person name="Submissions S."/>
        </authorList>
    </citation>
    <scope>NUCLEOTIDE SEQUENCE [LARGE SCALE GENOMIC DNA]</scope>
    <source>
        <strain evidence="3">DSM 25055</strain>
    </source>
</reference>
<sequence>MKSPPDLGSIQAQYEHGSSWLVFIFGNCVSSTCNRLGNCTVPVKLQSILVDKTSILEMRADPDYQSARSRVQSGGRSYTPRLAIDVQNRGSDSVDVRPLGAVVWGLWDKLSADDRLSQCSPRWSSGRSSPRRDDRDDRNDEAVGYLGAVRRVQDAGETRVERLVQTERADRRDGERREHEQRCEYAVDQVDTISRRTAAETVFCGTLSAMWCYPHETFRNQVIWVTLEQRR</sequence>
<gene>
    <name evidence="2" type="ORF">SAMN04489841_2883</name>
</gene>
<proteinExistence type="predicted"/>